<evidence type="ECO:0000313" key="1">
    <source>
        <dbReference type="EMBL" id="MTD34017.1"/>
    </source>
</evidence>
<dbReference type="AlphaFoldDB" id="A0A844GGK3"/>
<reference evidence="1 2" key="1">
    <citation type="submission" date="2019-11" db="EMBL/GenBank/DDBJ databases">
        <title>Draft genome sequence of Paludibacterium sp. dN18-1.</title>
        <authorList>
            <person name="Im W.-T."/>
        </authorList>
    </citation>
    <scope>NUCLEOTIDE SEQUENCE [LARGE SCALE GENOMIC DNA]</scope>
    <source>
        <strain evidence="2">dN 18-1</strain>
    </source>
</reference>
<comment type="caution">
    <text evidence="1">The sequence shown here is derived from an EMBL/GenBank/DDBJ whole genome shotgun (WGS) entry which is preliminary data.</text>
</comment>
<gene>
    <name evidence="1" type="ORF">GKE73_16405</name>
</gene>
<dbReference type="InterPro" id="IPR036692">
    <property type="entry name" value="Shew3726-like_sf"/>
</dbReference>
<proteinExistence type="predicted"/>
<dbReference type="Proteomes" id="UP000446658">
    <property type="component" value="Unassembled WGS sequence"/>
</dbReference>
<dbReference type="EMBL" id="WLYX01000001">
    <property type="protein sequence ID" value="MTD34017.1"/>
    <property type="molecule type" value="Genomic_DNA"/>
</dbReference>
<protein>
    <submittedName>
        <fullName evidence="1">DUF1488 family protein</fullName>
    </submittedName>
</protein>
<organism evidence="1 2">
    <name type="scientific">Paludibacterium denitrificans</name>
    <dbReference type="NCBI Taxonomy" id="2675226"/>
    <lineage>
        <taxon>Bacteria</taxon>
        <taxon>Pseudomonadati</taxon>
        <taxon>Pseudomonadota</taxon>
        <taxon>Betaproteobacteria</taxon>
        <taxon>Neisseriales</taxon>
        <taxon>Chromobacteriaceae</taxon>
        <taxon>Paludibacterium</taxon>
    </lineage>
</organism>
<name>A0A844GGK3_9NEIS</name>
<evidence type="ECO:0000313" key="2">
    <source>
        <dbReference type="Proteomes" id="UP000446658"/>
    </source>
</evidence>
<sequence length="53" mass="5890">MNITFPAGKHGFNGTRMCVSFQAIVDGSTKLVFISTEALQDVYKLSPEAKRQR</sequence>
<dbReference type="SUPFAM" id="SSF160272">
    <property type="entry name" value="Shew3726-like"/>
    <property type="match status" value="1"/>
</dbReference>
<keyword evidence="2" id="KW-1185">Reference proteome</keyword>
<accession>A0A844GGK3</accession>